<dbReference type="GO" id="GO:0003676">
    <property type="term" value="F:nucleic acid binding"/>
    <property type="evidence" value="ECO:0007669"/>
    <property type="project" value="InterPro"/>
</dbReference>
<keyword evidence="7" id="KW-0255">Endonuclease</keyword>
<organism evidence="11 12">
    <name type="scientific">Cetraspora pellucida</name>
    <dbReference type="NCBI Taxonomy" id="1433469"/>
    <lineage>
        <taxon>Eukaryota</taxon>
        <taxon>Fungi</taxon>
        <taxon>Fungi incertae sedis</taxon>
        <taxon>Mucoromycota</taxon>
        <taxon>Glomeromycotina</taxon>
        <taxon>Glomeromycetes</taxon>
        <taxon>Diversisporales</taxon>
        <taxon>Gigasporaceae</taxon>
        <taxon>Cetraspora</taxon>
    </lineage>
</organism>
<dbReference type="Proteomes" id="UP000789759">
    <property type="component" value="Unassembled WGS sequence"/>
</dbReference>
<comment type="similarity">
    <text evidence="3">Belongs to the RNase H family.</text>
</comment>
<dbReference type="PANTHER" id="PTHR10642">
    <property type="entry name" value="RIBONUCLEASE H1"/>
    <property type="match status" value="1"/>
</dbReference>
<dbReference type="GO" id="GO:0043137">
    <property type="term" value="P:DNA replication, removal of RNA primer"/>
    <property type="evidence" value="ECO:0007669"/>
    <property type="project" value="TreeGrafter"/>
</dbReference>
<comment type="caution">
    <text evidence="11">The sequence shown here is derived from an EMBL/GenBank/DDBJ whole genome shotgun (WGS) entry which is preliminary data.</text>
</comment>
<evidence type="ECO:0000256" key="2">
    <source>
        <dbReference type="ARBA" id="ARBA00001946"/>
    </source>
</evidence>
<keyword evidence="6" id="KW-0479">Metal-binding</keyword>
<dbReference type="CDD" id="cd09280">
    <property type="entry name" value="RNase_HI_eukaryote_like"/>
    <property type="match status" value="1"/>
</dbReference>
<dbReference type="Pfam" id="PF00075">
    <property type="entry name" value="RNase_H"/>
    <property type="match status" value="1"/>
</dbReference>
<dbReference type="EC" id="3.1.26.4" evidence="4"/>
<dbReference type="OrthoDB" id="128665at2759"/>
<keyword evidence="8" id="KW-0378">Hydrolase</keyword>
<name>A0A9N9H3Q5_9GLOM</name>
<dbReference type="InterPro" id="IPR002156">
    <property type="entry name" value="RNaseH_domain"/>
</dbReference>
<evidence type="ECO:0000259" key="10">
    <source>
        <dbReference type="PROSITE" id="PS50879"/>
    </source>
</evidence>
<evidence type="ECO:0000256" key="8">
    <source>
        <dbReference type="ARBA" id="ARBA00022801"/>
    </source>
</evidence>
<reference evidence="11" key="1">
    <citation type="submission" date="2021-06" db="EMBL/GenBank/DDBJ databases">
        <authorList>
            <person name="Kallberg Y."/>
            <person name="Tangrot J."/>
            <person name="Rosling A."/>
        </authorList>
    </citation>
    <scope>NUCLEOTIDE SEQUENCE</scope>
    <source>
        <strain evidence="11">FL966</strain>
    </source>
</reference>
<dbReference type="PANTHER" id="PTHR10642:SF26">
    <property type="entry name" value="RIBONUCLEASE H1"/>
    <property type="match status" value="1"/>
</dbReference>
<dbReference type="InterPro" id="IPR050092">
    <property type="entry name" value="RNase_H"/>
</dbReference>
<dbReference type="GO" id="GO:0004523">
    <property type="term" value="F:RNA-DNA hybrid ribonuclease activity"/>
    <property type="evidence" value="ECO:0007669"/>
    <property type="project" value="UniProtKB-EC"/>
</dbReference>
<keyword evidence="12" id="KW-1185">Reference proteome</keyword>
<dbReference type="InterPro" id="IPR012337">
    <property type="entry name" value="RNaseH-like_sf"/>
</dbReference>
<evidence type="ECO:0000256" key="5">
    <source>
        <dbReference type="ARBA" id="ARBA00022722"/>
    </source>
</evidence>
<evidence type="ECO:0000256" key="3">
    <source>
        <dbReference type="ARBA" id="ARBA00005300"/>
    </source>
</evidence>
<evidence type="ECO:0000313" key="11">
    <source>
        <dbReference type="EMBL" id="CAG8645032.1"/>
    </source>
</evidence>
<keyword evidence="5" id="KW-0540">Nuclease</keyword>
<dbReference type="InterPro" id="IPR036397">
    <property type="entry name" value="RNaseH_sf"/>
</dbReference>
<dbReference type="Pfam" id="PF01693">
    <property type="entry name" value="Cauli_VI"/>
    <property type="match status" value="1"/>
</dbReference>
<proteinExistence type="inferred from homology"/>
<protein>
    <recommendedName>
        <fullName evidence="4">ribonuclease H</fullName>
        <ecNumber evidence="4">3.1.26.4</ecNumber>
    </recommendedName>
</protein>
<evidence type="ECO:0000256" key="1">
    <source>
        <dbReference type="ARBA" id="ARBA00000077"/>
    </source>
</evidence>
<dbReference type="InterPro" id="IPR037056">
    <property type="entry name" value="RNase_H1_N_sf"/>
</dbReference>
<accession>A0A9N9H3Q5</accession>
<dbReference type="Gene3D" id="3.40.970.10">
    <property type="entry name" value="Ribonuclease H1, N-terminal domain"/>
    <property type="match status" value="1"/>
</dbReference>
<dbReference type="SUPFAM" id="SSF55658">
    <property type="entry name" value="L9 N-domain-like"/>
    <property type="match status" value="1"/>
</dbReference>
<dbReference type="InterPro" id="IPR009027">
    <property type="entry name" value="Ribosomal_bL9/RNase_H1_N"/>
</dbReference>
<dbReference type="InterPro" id="IPR011320">
    <property type="entry name" value="RNase_H1_N"/>
</dbReference>
<evidence type="ECO:0000256" key="9">
    <source>
        <dbReference type="ARBA" id="ARBA00022842"/>
    </source>
</evidence>
<feature type="non-terminal residue" evidence="11">
    <location>
        <position position="1"/>
    </location>
</feature>
<comment type="catalytic activity">
    <reaction evidence="1">
        <text>Endonucleolytic cleavage to 5'-phosphomonoester.</text>
        <dbReference type="EC" id="3.1.26.4"/>
    </reaction>
</comment>
<keyword evidence="9" id="KW-0460">Magnesium</keyword>
<evidence type="ECO:0000256" key="6">
    <source>
        <dbReference type="ARBA" id="ARBA00022723"/>
    </source>
</evidence>
<dbReference type="AlphaFoldDB" id="A0A9N9H3Q5"/>
<dbReference type="GO" id="GO:0046872">
    <property type="term" value="F:metal ion binding"/>
    <property type="evidence" value="ECO:0007669"/>
    <property type="project" value="UniProtKB-KW"/>
</dbReference>
<sequence>MAGRLPLRNFIIFISNNSIKLNHPKQPSRLQTSPISRVLRRRNNTILNKKMPKTKLGYYAVRIGHKPGIYKTWEECRDQVHKYPNAKYEKFPTLKEAQAFISGVSISEKEQELDAADNSYNAEVTKLVVWTDGCSLNNGKDGARAGIGVFWGNNHPRNLSERLPGYKQTNNRAEITAVIRALETCPDSELPLEIMTDSKYTINAYESWIPKWIKSGWKTANKKPVENQDLFVRLVELIEARPGKTHVPGHVGIPGNEAADRLANLGALKEEVKTTTVSSTEQKSQNSKMNFTEDDFYSPEELTEIAAEIYSLR</sequence>
<comment type="cofactor">
    <cofactor evidence="2">
        <name>Mg(2+)</name>
        <dbReference type="ChEBI" id="CHEBI:18420"/>
    </cofactor>
</comment>
<dbReference type="PROSITE" id="PS50879">
    <property type="entry name" value="RNASE_H_1"/>
    <property type="match status" value="1"/>
</dbReference>
<dbReference type="FunFam" id="3.40.970.10:FF:000001">
    <property type="entry name" value="Ribonuclease H1"/>
    <property type="match status" value="1"/>
</dbReference>
<evidence type="ECO:0000256" key="7">
    <source>
        <dbReference type="ARBA" id="ARBA00022759"/>
    </source>
</evidence>
<evidence type="ECO:0000313" key="12">
    <source>
        <dbReference type="Proteomes" id="UP000789759"/>
    </source>
</evidence>
<dbReference type="SUPFAM" id="SSF53098">
    <property type="entry name" value="Ribonuclease H-like"/>
    <property type="match status" value="1"/>
</dbReference>
<feature type="domain" description="RNase H type-1" evidence="10">
    <location>
        <begin position="123"/>
        <end position="268"/>
    </location>
</feature>
<gene>
    <name evidence="11" type="ORF">CPELLU_LOCUS9047</name>
</gene>
<evidence type="ECO:0000256" key="4">
    <source>
        <dbReference type="ARBA" id="ARBA00012180"/>
    </source>
</evidence>
<dbReference type="EMBL" id="CAJVQA010006702">
    <property type="protein sequence ID" value="CAG8645032.1"/>
    <property type="molecule type" value="Genomic_DNA"/>
</dbReference>
<dbReference type="Gene3D" id="3.30.420.10">
    <property type="entry name" value="Ribonuclease H-like superfamily/Ribonuclease H"/>
    <property type="match status" value="1"/>
</dbReference>